<sequence length="131" mass="15452">MPVSDGKMEEIRYSTKRDEELQQLQRCMKHGWPESLKETPALARCYWYWRNEITEIDRIMFKGAKIIIPKPMRQEMLMRIHTGHMGIQRFLDSATVIQHSKSIFARHGTPEVVISDNGPQDYKDFAAERDQ</sequence>
<dbReference type="EMBL" id="CACRXK020001111">
    <property type="protein sequence ID" value="CAB3987034.1"/>
    <property type="molecule type" value="Genomic_DNA"/>
</dbReference>
<dbReference type="PANTHER" id="PTHR37984">
    <property type="entry name" value="PROTEIN CBG26694"/>
    <property type="match status" value="1"/>
</dbReference>
<keyword evidence="2" id="KW-1185">Reference proteome</keyword>
<name>A0A6S7G297_PARCT</name>
<dbReference type="OrthoDB" id="2286242at2759"/>
<reference evidence="1" key="1">
    <citation type="submission" date="2020-04" db="EMBL/GenBank/DDBJ databases">
        <authorList>
            <person name="Alioto T."/>
            <person name="Alioto T."/>
            <person name="Gomez Garrido J."/>
        </authorList>
    </citation>
    <scope>NUCLEOTIDE SEQUENCE</scope>
    <source>
        <strain evidence="1">A484AB</strain>
    </source>
</reference>
<dbReference type="PANTHER" id="PTHR37984:SF7">
    <property type="entry name" value="INTEGRASE CATALYTIC DOMAIN-CONTAINING PROTEIN"/>
    <property type="match status" value="1"/>
</dbReference>
<dbReference type="AlphaFoldDB" id="A0A6S7G297"/>
<dbReference type="InterPro" id="IPR050951">
    <property type="entry name" value="Retrovirus_Pol_polyprotein"/>
</dbReference>
<proteinExistence type="predicted"/>
<evidence type="ECO:0000313" key="2">
    <source>
        <dbReference type="Proteomes" id="UP001152795"/>
    </source>
</evidence>
<evidence type="ECO:0000313" key="1">
    <source>
        <dbReference type="EMBL" id="CAB3987034.1"/>
    </source>
</evidence>
<accession>A0A6S7G297</accession>
<feature type="non-terminal residue" evidence="1">
    <location>
        <position position="1"/>
    </location>
</feature>
<comment type="caution">
    <text evidence="1">The sequence shown here is derived from an EMBL/GenBank/DDBJ whole genome shotgun (WGS) entry which is preliminary data.</text>
</comment>
<gene>
    <name evidence="1" type="ORF">PACLA_8A075649</name>
</gene>
<protein>
    <submittedName>
        <fullName evidence="1">Retrotransposon-like family member retr-1</fullName>
    </submittedName>
</protein>
<dbReference type="Proteomes" id="UP001152795">
    <property type="component" value="Unassembled WGS sequence"/>
</dbReference>
<organism evidence="1 2">
    <name type="scientific">Paramuricea clavata</name>
    <name type="common">Red gorgonian</name>
    <name type="synonym">Violescent sea-whip</name>
    <dbReference type="NCBI Taxonomy" id="317549"/>
    <lineage>
        <taxon>Eukaryota</taxon>
        <taxon>Metazoa</taxon>
        <taxon>Cnidaria</taxon>
        <taxon>Anthozoa</taxon>
        <taxon>Octocorallia</taxon>
        <taxon>Malacalcyonacea</taxon>
        <taxon>Plexauridae</taxon>
        <taxon>Paramuricea</taxon>
    </lineage>
</organism>